<dbReference type="AlphaFoldDB" id="A0A813GVN3"/>
<dbReference type="PANTHER" id="PTHR46888">
    <property type="entry name" value="ZINC KNUCKLE DOMAINCONTAINING PROTEIN-RELATED"/>
    <property type="match status" value="1"/>
</dbReference>
<sequence length="423" mass="47482">MIESRDSPSILSSLTTIEKQKAQALWYVLQSLLREKALKVMRKAKVPSGNGLEAWRLLVHRNRDTSDDTALGMMQAIMSYKFGEKEEDVQDRLDDFEILCDKYDYLPDVDEIQDNVKRAAVVKGRPEPLRTHLQLRSRENKTFDEVLDCIEGYLKAKEVWRDEESDKQHKQGKKDDGGMQPMDVDAVWKGGKGKGAAKGGQGACYTCGKTGHMSKYCWSAGKCAKGGKAEGKGKGSKGDSKGKGGKGDKGGKAGGKGVCYNCGKTGHMSKDCWSPRTQQPPHQVYMMEQPQYEQNWNAPMQQQMQTPWQPPMYQQPQQPQGSAASISSNASTVPVNLSNLPQMYQQPIPLRAVFVEEIERVEPWMIFGLRIRGEKEQQQRRPTPEEINAVRRRRTSYDKPVLDSGSQVHACPPEHGYGTITVW</sequence>
<dbReference type="SMART" id="SM00343">
    <property type="entry name" value="ZnF_C2HC"/>
    <property type="match status" value="2"/>
</dbReference>
<dbReference type="SUPFAM" id="SSF57756">
    <property type="entry name" value="Retrovirus zinc finger-like domains"/>
    <property type="match status" value="1"/>
</dbReference>
<comment type="caution">
    <text evidence="4">The sequence shown here is derived from an EMBL/GenBank/DDBJ whole genome shotgun (WGS) entry which is preliminary data.</text>
</comment>
<dbReference type="PROSITE" id="PS50158">
    <property type="entry name" value="ZF_CCHC"/>
    <property type="match status" value="2"/>
</dbReference>
<evidence type="ECO:0000313" key="5">
    <source>
        <dbReference type="Proteomes" id="UP000626109"/>
    </source>
</evidence>
<feature type="domain" description="CCHC-type" evidence="3">
    <location>
        <begin position="204"/>
        <end position="217"/>
    </location>
</feature>
<evidence type="ECO:0000256" key="1">
    <source>
        <dbReference type="PROSITE-ProRule" id="PRU00047"/>
    </source>
</evidence>
<feature type="compositionally biased region" description="Basic and acidic residues" evidence="2">
    <location>
        <begin position="161"/>
        <end position="177"/>
    </location>
</feature>
<dbReference type="PANTHER" id="PTHR46888:SF1">
    <property type="entry name" value="RIBONUCLEASE H"/>
    <property type="match status" value="1"/>
</dbReference>
<gene>
    <name evidence="4" type="ORF">PGLA2088_LOCUS644</name>
</gene>
<feature type="compositionally biased region" description="Low complexity" evidence="2">
    <location>
        <begin position="307"/>
        <end position="320"/>
    </location>
</feature>
<keyword evidence="1" id="KW-0862">Zinc</keyword>
<dbReference type="Gene3D" id="4.10.60.10">
    <property type="entry name" value="Zinc finger, CCHC-type"/>
    <property type="match status" value="1"/>
</dbReference>
<dbReference type="Proteomes" id="UP000626109">
    <property type="component" value="Unassembled WGS sequence"/>
</dbReference>
<evidence type="ECO:0000256" key="2">
    <source>
        <dbReference type="SAM" id="MobiDB-lite"/>
    </source>
</evidence>
<dbReference type="Pfam" id="PF00098">
    <property type="entry name" value="zf-CCHC"/>
    <property type="match status" value="2"/>
</dbReference>
<accession>A0A813GVN3</accession>
<feature type="region of interest" description="Disordered" evidence="2">
    <location>
        <begin position="161"/>
        <end position="182"/>
    </location>
</feature>
<keyword evidence="1" id="KW-0479">Metal-binding</keyword>
<evidence type="ECO:0000313" key="4">
    <source>
        <dbReference type="EMBL" id="CAE8627526.1"/>
    </source>
</evidence>
<organism evidence="4 5">
    <name type="scientific">Polarella glacialis</name>
    <name type="common">Dinoflagellate</name>
    <dbReference type="NCBI Taxonomy" id="89957"/>
    <lineage>
        <taxon>Eukaryota</taxon>
        <taxon>Sar</taxon>
        <taxon>Alveolata</taxon>
        <taxon>Dinophyceae</taxon>
        <taxon>Suessiales</taxon>
        <taxon>Suessiaceae</taxon>
        <taxon>Polarella</taxon>
    </lineage>
</organism>
<feature type="domain" description="CCHC-type" evidence="3">
    <location>
        <begin position="259"/>
        <end position="272"/>
    </location>
</feature>
<dbReference type="EMBL" id="CAJNNW010000446">
    <property type="protein sequence ID" value="CAE8627526.1"/>
    <property type="molecule type" value="Genomic_DNA"/>
</dbReference>
<dbReference type="InterPro" id="IPR036875">
    <property type="entry name" value="Znf_CCHC_sf"/>
</dbReference>
<dbReference type="InterPro" id="IPR001878">
    <property type="entry name" value="Znf_CCHC"/>
</dbReference>
<reference evidence="4" key="1">
    <citation type="submission" date="2021-02" db="EMBL/GenBank/DDBJ databases">
        <authorList>
            <person name="Dougan E. K."/>
            <person name="Rhodes N."/>
            <person name="Thang M."/>
            <person name="Chan C."/>
        </authorList>
    </citation>
    <scope>NUCLEOTIDE SEQUENCE</scope>
</reference>
<feature type="compositionally biased region" description="Basic and acidic residues" evidence="2">
    <location>
        <begin position="227"/>
        <end position="251"/>
    </location>
</feature>
<feature type="region of interest" description="Disordered" evidence="2">
    <location>
        <begin position="307"/>
        <end position="329"/>
    </location>
</feature>
<name>A0A813GVN3_POLGL</name>
<protein>
    <recommendedName>
        <fullName evidence="3">CCHC-type domain-containing protein</fullName>
    </recommendedName>
</protein>
<feature type="region of interest" description="Disordered" evidence="2">
    <location>
        <begin position="225"/>
        <end position="252"/>
    </location>
</feature>
<keyword evidence="1" id="KW-0863">Zinc-finger</keyword>
<proteinExistence type="predicted"/>
<dbReference type="GO" id="GO:0003676">
    <property type="term" value="F:nucleic acid binding"/>
    <property type="evidence" value="ECO:0007669"/>
    <property type="project" value="InterPro"/>
</dbReference>
<evidence type="ECO:0000259" key="3">
    <source>
        <dbReference type="PROSITE" id="PS50158"/>
    </source>
</evidence>
<dbReference type="GO" id="GO:0008270">
    <property type="term" value="F:zinc ion binding"/>
    <property type="evidence" value="ECO:0007669"/>
    <property type="project" value="UniProtKB-KW"/>
</dbReference>